<dbReference type="PROSITE" id="PS51925">
    <property type="entry name" value="SWIB_MDM2"/>
    <property type="match status" value="1"/>
</dbReference>
<accession>A0A6C0B5N8</accession>
<dbReference type="AlphaFoldDB" id="A0A6C0B5N8"/>
<feature type="coiled-coil region" evidence="1">
    <location>
        <begin position="9"/>
        <end position="36"/>
    </location>
</feature>
<sequence length="158" mass="17869">MDKQHGTNIDKLVASLTELTQDLAALKGAVDLVEKKTKKVKHVVDLLIKRETKNATKPVKERKPCGFAIPSQVTDDMCEFMGVENGTPISRIQITQQINKYIKENNLENPENKQNILPDEKLWKILGEDARSANITHFTLQKHLNKHFVKKTVVEATA</sequence>
<evidence type="ECO:0000259" key="2">
    <source>
        <dbReference type="PROSITE" id="PS51925"/>
    </source>
</evidence>
<dbReference type="InterPro" id="IPR003121">
    <property type="entry name" value="SWIB_MDM2_domain"/>
</dbReference>
<organism evidence="3">
    <name type="scientific">viral metagenome</name>
    <dbReference type="NCBI Taxonomy" id="1070528"/>
    <lineage>
        <taxon>unclassified sequences</taxon>
        <taxon>metagenomes</taxon>
        <taxon>organismal metagenomes</taxon>
    </lineage>
</organism>
<protein>
    <recommendedName>
        <fullName evidence="2">DM2 domain-containing protein</fullName>
    </recommendedName>
</protein>
<evidence type="ECO:0000313" key="3">
    <source>
        <dbReference type="EMBL" id="QHS87565.1"/>
    </source>
</evidence>
<dbReference type="Gene3D" id="1.10.245.10">
    <property type="entry name" value="SWIB/MDM2 domain"/>
    <property type="match status" value="1"/>
</dbReference>
<name>A0A6C0B5N8_9ZZZZ</name>
<dbReference type="CDD" id="cd10567">
    <property type="entry name" value="SWIB-MDM2_like"/>
    <property type="match status" value="1"/>
</dbReference>
<evidence type="ECO:0000256" key="1">
    <source>
        <dbReference type="SAM" id="Coils"/>
    </source>
</evidence>
<dbReference type="EMBL" id="MN739082">
    <property type="protein sequence ID" value="QHS87565.1"/>
    <property type="molecule type" value="Genomic_DNA"/>
</dbReference>
<dbReference type="SMART" id="SM00151">
    <property type="entry name" value="SWIB"/>
    <property type="match status" value="1"/>
</dbReference>
<dbReference type="PANTHER" id="PTHR13844">
    <property type="entry name" value="SWI/SNF-RELATED MATRIX-ASSOCIATED ACTIN-DEPENDENT REGULATOR OF CHROMATIN SUBFAMILY D"/>
    <property type="match status" value="1"/>
</dbReference>
<dbReference type="Pfam" id="PF02201">
    <property type="entry name" value="SWIB"/>
    <property type="match status" value="1"/>
</dbReference>
<dbReference type="InterPro" id="IPR036885">
    <property type="entry name" value="SWIB_MDM2_dom_sf"/>
</dbReference>
<proteinExistence type="predicted"/>
<keyword evidence="1" id="KW-0175">Coiled coil</keyword>
<feature type="domain" description="DM2" evidence="2">
    <location>
        <begin position="66"/>
        <end position="150"/>
    </location>
</feature>
<reference evidence="3" key="1">
    <citation type="journal article" date="2020" name="Nature">
        <title>Giant virus diversity and host interactions through global metagenomics.</title>
        <authorList>
            <person name="Schulz F."/>
            <person name="Roux S."/>
            <person name="Paez-Espino D."/>
            <person name="Jungbluth S."/>
            <person name="Walsh D.A."/>
            <person name="Denef V.J."/>
            <person name="McMahon K.D."/>
            <person name="Konstantinidis K.T."/>
            <person name="Eloe-Fadrosh E.A."/>
            <person name="Kyrpides N.C."/>
            <person name="Woyke T."/>
        </authorList>
    </citation>
    <scope>NUCLEOTIDE SEQUENCE</scope>
    <source>
        <strain evidence="3">GVMAG-M-3300010157-4</strain>
    </source>
</reference>
<dbReference type="InterPro" id="IPR019835">
    <property type="entry name" value="SWIB_domain"/>
</dbReference>
<dbReference type="SUPFAM" id="SSF47592">
    <property type="entry name" value="SWIB/MDM2 domain"/>
    <property type="match status" value="1"/>
</dbReference>